<comment type="subunit">
    <text evidence="7">Monomer.</text>
</comment>
<feature type="binding site" evidence="7">
    <location>
        <position position="296"/>
    </location>
    <ligand>
        <name>3-phosphoshikimate</name>
        <dbReference type="ChEBI" id="CHEBI:145989"/>
    </ligand>
</feature>
<keyword evidence="5 7" id="KW-0057">Aromatic amino acid biosynthesis</keyword>
<dbReference type="Proteomes" id="UP000823936">
    <property type="component" value="Unassembled WGS sequence"/>
</dbReference>
<evidence type="ECO:0000256" key="4">
    <source>
        <dbReference type="ARBA" id="ARBA00022679"/>
    </source>
</evidence>
<evidence type="ECO:0000313" key="9">
    <source>
        <dbReference type="EMBL" id="HIV99128.1"/>
    </source>
</evidence>
<dbReference type="PROSITE" id="PS00885">
    <property type="entry name" value="EPSP_SYNTHASE_2"/>
    <property type="match status" value="1"/>
</dbReference>
<dbReference type="CDD" id="cd01556">
    <property type="entry name" value="EPSP_synthase"/>
    <property type="match status" value="1"/>
</dbReference>
<evidence type="ECO:0000256" key="1">
    <source>
        <dbReference type="ARBA" id="ARBA00004811"/>
    </source>
</evidence>
<dbReference type="PIRSF" id="PIRSF000505">
    <property type="entry name" value="EPSPS"/>
    <property type="match status" value="1"/>
</dbReference>
<dbReference type="EMBL" id="DXHU01000019">
    <property type="protein sequence ID" value="HIV99128.1"/>
    <property type="molecule type" value="Genomic_DNA"/>
</dbReference>
<reference evidence="9" key="1">
    <citation type="journal article" date="2021" name="PeerJ">
        <title>Extensive microbial diversity within the chicken gut microbiome revealed by metagenomics and culture.</title>
        <authorList>
            <person name="Gilroy R."/>
            <person name="Ravi A."/>
            <person name="Getino M."/>
            <person name="Pursley I."/>
            <person name="Horton D.L."/>
            <person name="Alikhan N.F."/>
            <person name="Baker D."/>
            <person name="Gharbi K."/>
            <person name="Hall N."/>
            <person name="Watson M."/>
            <person name="Adriaenssens E.M."/>
            <person name="Foster-Nyarko E."/>
            <person name="Jarju S."/>
            <person name="Secka A."/>
            <person name="Antonio M."/>
            <person name="Oren A."/>
            <person name="Chaudhuri R.R."/>
            <person name="La Ragione R."/>
            <person name="Hildebrand F."/>
            <person name="Pallen M.J."/>
        </authorList>
    </citation>
    <scope>NUCLEOTIDE SEQUENCE</scope>
    <source>
        <strain evidence="9">Gambia11-129</strain>
    </source>
</reference>
<evidence type="ECO:0000256" key="5">
    <source>
        <dbReference type="ARBA" id="ARBA00023141"/>
    </source>
</evidence>
<reference evidence="9" key="2">
    <citation type="submission" date="2021-04" db="EMBL/GenBank/DDBJ databases">
        <authorList>
            <person name="Gilroy R."/>
        </authorList>
    </citation>
    <scope>NUCLEOTIDE SEQUENCE</scope>
    <source>
        <strain evidence="9">Gambia11-129</strain>
    </source>
</reference>
<feature type="binding site" evidence="7">
    <location>
        <position position="15"/>
    </location>
    <ligand>
        <name>3-phosphoshikimate</name>
        <dbReference type="ChEBI" id="CHEBI:145989"/>
    </ligand>
</feature>
<dbReference type="InterPro" id="IPR001986">
    <property type="entry name" value="Enolpyruvate_Tfrase_dom"/>
</dbReference>
<feature type="binding site" evidence="7">
    <location>
        <position position="110"/>
    </location>
    <ligand>
        <name>phosphoenolpyruvate</name>
        <dbReference type="ChEBI" id="CHEBI:58702"/>
    </ligand>
</feature>
<feature type="binding site" evidence="7">
    <location>
        <position position="327"/>
    </location>
    <ligand>
        <name>phosphoenolpyruvate</name>
        <dbReference type="ChEBI" id="CHEBI:58702"/>
    </ligand>
</feature>
<comment type="function">
    <text evidence="7">Catalyzes the transfer of the enolpyruvyl moiety of phosphoenolpyruvate (PEP) to the 5-hydroxyl of shikimate-3-phosphate (S3P) to produce enolpyruvyl shikimate-3-phosphate and inorganic phosphate.</text>
</comment>
<comment type="caution">
    <text evidence="9">The sequence shown here is derived from an EMBL/GenBank/DDBJ whole genome shotgun (WGS) entry which is preliminary data.</text>
</comment>
<feature type="binding site" evidence="7">
    <location>
        <position position="154"/>
    </location>
    <ligand>
        <name>3-phosphoshikimate</name>
        <dbReference type="ChEBI" id="CHEBI:145989"/>
    </ligand>
</feature>
<dbReference type="GO" id="GO:0003866">
    <property type="term" value="F:3-phosphoshikimate 1-carboxyvinyltransferase activity"/>
    <property type="evidence" value="ECO:0007669"/>
    <property type="project" value="UniProtKB-UniRule"/>
</dbReference>
<dbReference type="InterPro" id="IPR023193">
    <property type="entry name" value="EPSP_synthase_CS"/>
</dbReference>
<organism evidence="9 10">
    <name type="scientific">Candidatus Ornithospirochaeta avicola</name>
    <dbReference type="NCBI Taxonomy" id="2840896"/>
    <lineage>
        <taxon>Bacteria</taxon>
        <taxon>Pseudomonadati</taxon>
        <taxon>Spirochaetota</taxon>
        <taxon>Spirochaetia</taxon>
        <taxon>Spirochaetales</taxon>
        <taxon>Spirochaetaceae</taxon>
        <taxon>Spirochaetaceae incertae sedis</taxon>
        <taxon>Candidatus Ornithospirochaeta</taxon>
    </lineage>
</organism>
<dbReference type="SUPFAM" id="SSF55205">
    <property type="entry name" value="EPT/RTPC-like"/>
    <property type="match status" value="1"/>
</dbReference>
<proteinExistence type="inferred from homology"/>
<name>A0A9D1PUR8_9SPIO</name>
<dbReference type="HAMAP" id="MF_00210">
    <property type="entry name" value="EPSP_synth"/>
    <property type="match status" value="1"/>
</dbReference>
<dbReference type="GO" id="GO:0009423">
    <property type="term" value="P:chorismate biosynthetic process"/>
    <property type="evidence" value="ECO:0007669"/>
    <property type="project" value="UniProtKB-UniRule"/>
</dbReference>
<feature type="domain" description="Enolpyruvate transferase" evidence="8">
    <location>
        <begin position="3"/>
        <end position="402"/>
    </location>
</feature>
<dbReference type="PANTHER" id="PTHR21090:SF5">
    <property type="entry name" value="PENTAFUNCTIONAL AROM POLYPEPTIDE"/>
    <property type="match status" value="1"/>
</dbReference>
<dbReference type="PANTHER" id="PTHR21090">
    <property type="entry name" value="AROM/DEHYDROQUINATE SYNTHASE"/>
    <property type="match status" value="1"/>
</dbReference>
<dbReference type="EC" id="2.5.1.19" evidence="7"/>
<accession>A0A9D1PUR8</accession>
<dbReference type="GO" id="GO:0009073">
    <property type="term" value="P:aromatic amino acid family biosynthetic process"/>
    <property type="evidence" value="ECO:0007669"/>
    <property type="project" value="UniProtKB-KW"/>
</dbReference>
<dbReference type="Gene3D" id="3.65.10.10">
    <property type="entry name" value="Enolpyruvate transferase domain"/>
    <property type="match status" value="2"/>
</dbReference>
<comment type="subcellular location">
    <subcellularLocation>
        <location evidence="7">Cytoplasm</location>
    </subcellularLocation>
</comment>
<dbReference type="AlphaFoldDB" id="A0A9D1PUR8"/>
<evidence type="ECO:0000256" key="7">
    <source>
        <dbReference type="HAMAP-Rule" id="MF_00210"/>
    </source>
</evidence>
<comment type="pathway">
    <text evidence="1 7">Metabolic intermediate biosynthesis; chorismate biosynthesis; chorismate from D-erythrose 4-phosphate and phosphoenolpyruvate: step 6/7.</text>
</comment>
<gene>
    <name evidence="7 9" type="primary">aroA</name>
    <name evidence="9" type="ORF">IAB12_05075</name>
</gene>
<comment type="catalytic activity">
    <reaction evidence="6">
        <text>3-phosphoshikimate + phosphoenolpyruvate = 5-O-(1-carboxyvinyl)-3-phosphoshikimate + phosphate</text>
        <dbReference type="Rhea" id="RHEA:21256"/>
        <dbReference type="ChEBI" id="CHEBI:43474"/>
        <dbReference type="ChEBI" id="CHEBI:57701"/>
        <dbReference type="ChEBI" id="CHEBI:58702"/>
        <dbReference type="ChEBI" id="CHEBI:145989"/>
        <dbReference type="EC" id="2.5.1.19"/>
    </reaction>
    <physiologicalReaction direction="left-to-right" evidence="6">
        <dbReference type="Rhea" id="RHEA:21257"/>
    </physiologicalReaction>
</comment>
<dbReference type="NCBIfam" id="TIGR01356">
    <property type="entry name" value="aroA"/>
    <property type="match status" value="1"/>
</dbReference>
<comment type="caution">
    <text evidence="7">Lacks conserved residue(s) required for the propagation of feature annotation.</text>
</comment>
<dbReference type="Pfam" id="PF00275">
    <property type="entry name" value="EPSP_synthase"/>
    <property type="match status" value="1"/>
</dbReference>
<sequence>MKEIFIPGSKSQSIRALLVNAFSRGVAKIDNILFSSDTLSCIRALEKLNVVFRKEDGALIIDSRNIFENVPDDTVLDLENSGTSLYLLMGLVASSGKRIILTGDESLKKRPVKEIADALSALGAEIEMTDNHLPLTVKGPLKGGYVEISCPSSQYLSSLLLASVFSLNDTEIKATLLYEKPYVTLTLSWLDKEHIDYTISSNYMRAKIKGRQHFFPLDSYISGDYSSACFFFAYAMVKKESIYVRGLDPCDEQGDKRVLSILEEMGASIKEMSDGFIIKGPERIKGGTFDLNDIPDSLPILAVLSALSSEEVRLVNCANARIKETDRIKAMHDELEKIGVSATELPDGLVIRPSRINGGLVKGYDDHRIIMAFSILRTVVPSIEIDSTEKVSVTLPHFFDMLALLEESDE</sequence>
<feature type="binding site" evidence="7">
    <location>
        <position position="82"/>
    </location>
    <ligand>
        <name>phosphoenolpyruvate</name>
        <dbReference type="ChEBI" id="CHEBI:58702"/>
    </ligand>
</feature>
<feature type="binding site" evidence="7">
    <location>
        <position position="153"/>
    </location>
    <ligand>
        <name>3-phosphoshikimate</name>
        <dbReference type="ChEBI" id="CHEBI:145989"/>
    </ligand>
</feature>
<keyword evidence="4 7" id="KW-0808">Transferase</keyword>
<protein>
    <recommendedName>
        <fullName evidence="7">3-phosphoshikimate 1-carboxyvinyltransferase</fullName>
        <ecNumber evidence="7">2.5.1.19</ecNumber>
    </recommendedName>
    <alternativeName>
        <fullName evidence="7">5-enolpyruvylshikimate-3-phosphate synthase</fullName>
        <shortName evidence="7">EPSP synthase</shortName>
        <shortName evidence="7">EPSPS</shortName>
    </alternativeName>
</protein>
<feature type="active site" description="Proton acceptor" evidence="7">
    <location>
        <position position="296"/>
    </location>
</feature>
<feature type="binding site" evidence="7">
    <location>
        <position position="10"/>
    </location>
    <ligand>
        <name>3-phosphoshikimate</name>
        <dbReference type="ChEBI" id="CHEBI:145989"/>
    </ligand>
</feature>
<dbReference type="GO" id="GO:0008652">
    <property type="term" value="P:amino acid biosynthetic process"/>
    <property type="evidence" value="ECO:0007669"/>
    <property type="project" value="UniProtKB-KW"/>
</dbReference>
<comment type="similarity">
    <text evidence="2 7">Belongs to the EPSP synthase family.</text>
</comment>
<feature type="binding site" evidence="7">
    <location>
        <position position="368"/>
    </location>
    <ligand>
        <name>phosphoenolpyruvate</name>
        <dbReference type="ChEBI" id="CHEBI:58702"/>
    </ligand>
</feature>
<feature type="binding site" evidence="7">
    <location>
        <position position="10"/>
    </location>
    <ligand>
        <name>phosphoenolpyruvate</name>
        <dbReference type="ChEBI" id="CHEBI:58702"/>
    </ligand>
</feature>
<evidence type="ECO:0000256" key="6">
    <source>
        <dbReference type="ARBA" id="ARBA00044633"/>
    </source>
</evidence>
<evidence type="ECO:0000259" key="8">
    <source>
        <dbReference type="Pfam" id="PF00275"/>
    </source>
</evidence>
<evidence type="ECO:0000256" key="2">
    <source>
        <dbReference type="ARBA" id="ARBA00009948"/>
    </source>
</evidence>
<dbReference type="InterPro" id="IPR006264">
    <property type="entry name" value="EPSP_synthase"/>
</dbReference>
<feature type="binding site" evidence="7">
    <location>
        <position position="11"/>
    </location>
    <ligand>
        <name>3-phosphoshikimate</name>
        <dbReference type="ChEBI" id="CHEBI:145989"/>
    </ligand>
</feature>
<evidence type="ECO:0000256" key="3">
    <source>
        <dbReference type="ARBA" id="ARBA00022605"/>
    </source>
</evidence>
<feature type="binding site" evidence="7">
    <location>
        <position position="152"/>
    </location>
    <ligand>
        <name>3-phosphoshikimate</name>
        <dbReference type="ChEBI" id="CHEBI:145989"/>
    </ligand>
</feature>
<keyword evidence="7" id="KW-0963">Cytoplasm</keyword>
<feature type="binding site" evidence="7">
    <location>
        <position position="154"/>
    </location>
    <ligand>
        <name>phosphoenolpyruvate</name>
        <dbReference type="ChEBI" id="CHEBI:58702"/>
    </ligand>
</feature>
<dbReference type="GO" id="GO:0005737">
    <property type="term" value="C:cytoplasm"/>
    <property type="evidence" value="ECO:0007669"/>
    <property type="project" value="UniProtKB-SubCell"/>
</dbReference>
<feature type="binding site" evidence="7">
    <location>
        <position position="319"/>
    </location>
    <ligand>
        <name>3-phosphoshikimate</name>
        <dbReference type="ChEBI" id="CHEBI:145989"/>
    </ligand>
</feature>
<dbReference type="InterPro" id="IPR013792">
    <property type="entry name" value="RNA3'P_cycl/enolpyr_Trfase_a/b"/>
</dbReference>
<feature type="binding site" evidence="7">
    <location>
        <position position="323"/>
    </location>
    <ligand>
        <name>3-phosphoshikimate</name>
        <dbReference type="ChEBI" id="CHEBI:145989"/>
    </ligand>
</feature>
<dbReference type="InterPro" id="IPR036968">
    <property type="entry name" value="Enolpyruvate_Tfrase_sf"/>
</dbReference>
<keyword evidence="3 7" id="KW-0028">Amino-acid biosynthesis</keyword>
<evidence type="ECO:0000313" key="10">
    <source>
        <dbReference type="Proteomes" id="UP000823936"/>
    </source>
</evidence>